<protein>
    <recommendedName>
        <fullName evidence="4">LisH domain-containing protein</fullName>
    </recommendedName>
</protein>
<evidence type="ECO:0000256" key="1">
    <source>
        <dbReference type="SAM" id="MobiDB-lite"/>
    </source>
</evidence>
<dbReference type="Proteomes" id="UP001162031">
    <property type="component" value="Unassembled WGS sequence"/>
</dbReference>
<feature type="region of interest" description="Disordered" evidence="1">
    <location>
        <begin position="330"/>
        <end position="359"/>
    </location>
</feature>
<proteinExistence type="predicted"/>
<keyword evidence="3" id="KW-1185">Reference proteome</keyword>
<dbReference type="InterPro" id="IPR050618">
    <property type="entry name" value="Ubq-SigPath_Reg"/>
</dbReference>
<feature type="compositionally biased region" description="Basic and acidic residues" evidence="1">
    <location>
        <begin position="240"/>
        <end position="251"/>
    </location>
</feature>
<evidence type="ECO:0000313" key="2">
    <source>
        <dbReference type="EMBL" id="CAI5718169.1"/>
    </source>
</evidence>
<reference evidence="2" key="1">
    <citation type="submission" date="2022-12" db="EMBL/GenBank/DDBJ databases">
        <authorList>
            <person name="Webb A."/>
        </authorList>
    </citation>
    <scope>NUCLEOTIDE SEQUENCE</scope>
    <source>
        <strain evidence="2">Hp1</strain>
    </source>
</reference>
<feature type="compositionally biased region" description="Low complexity" evidence="1">
    <location>
        <begin position="770"/>
        <end position="783"/>
    </location>
</feature>
<evidence type="ECO:0000313" key="3">
    <source>
        <dbReference type="Proteomes" id="UP001162031"/>
    </source>
</evidence>
<comment type="caution">
    <text evidence="2">The sequence shown here is derived from an EMBL/GenBank/DDBJ whole genome shotgun (WGS) entry which is preliminary data.</text>
</comment>
<dbReference type="EMBL" id="CANTFL010000199">
    <property type="protein sequence ID" value="CAI5718169.1"/>
    <property type="molecule type" value="Genomic_DNA"/>
</dbReference>
<organism evidence="2 3">
    <name type="scientific">Hyaloperonospora brassicae</name>
    <name type="common">Brassica downy mildew</name>
    <name type="synonym">Peronospora brassicae</name>
    <dbReference type="NCBI Taxonomy" id="162125"/>
    <lineage>
        <taxon>Eukaryota</taxon>
        <taxon>Sar</taxon>
        <taxon>Stramenopiles</taxon>
        <taxon>Oomycota</taxon>
        <taxon>Peronosporomycetes</taxon>
        <taxon>Peronosporales</taxon>
        <taxon>Peronosporaceae</taxon>
        <taxon>Hyaloperonospora</taxon>
    </lineage>
</organism>
<dbReference type="PANTHER" id="PTHR12864">
    <property type="entry name" value="RAN BINDING PROTEIN 9-RELATED"/>
    <property type="match status" value="1"/>
</dbReference>
<feature type="compositionally biased region" description="Acidic residues" evidence="1">
    <location>
        <begin position="792"/>
        <end position="803"/>
    </location>
</feature>
<gene>
    <name evidence="2" type="ORF">HBR001_LOCUS1957</name>
</gene>
<feature type="compositionally biased region" description="Acidic residues" evidence="1">
    <location>
        <begin position="330"/>
        <end position="339"/>
    </location>
</feature>
<dbReference type="AlphaFoldDB" id="A0AAV0TB54"/>
<accession>A0AAV0TB54</accession>
<evidence type="ECO:0008006" key="4">
    <source>
        <dbReference type="Google" id="ProtNLM"/>
    </source>
</evidence>
<name>A0AAV0TB54_HYABA</name>
<feature type="region of interest" description="Disordered" evidence="1">
    <location>
        <begin position="225"/>
        <end position="251"/>
    </location>
</feature>
<feature type="compositionally biased region" description="Acidic residues" evidence="1">
    <location>
        <begin position="228"/>
        <end position="239"/>
    </location>
</feature>
<dbReference type="Gene3D" id="2.60.120.920">
    <property type="match status" value="1"/>
</dbReference>
<feature type="region of interest" description="Disordered" evidence="1">
    <location>
        <begin position="750"/>
        <end position="803"/>
    </location>
</feature>
<sequence length="803" mass="89392">MNMDPRYVASEGLLHADRCTAEYIGRAAHRADAVCFRASRAAVARAPLAIPRTFYYETLIMATSPTAKTSALSVPVRLNTQTTPTSHRAAGAPLRHDATVRLPHNQSQSPLLESMDTEDVLMATATDALPVERPASINFLSTRRLTEHLQSIIDRPQVGRSTDKHNCEHGIAVGFLLDKAEPKRATWGPKVPSCALSCRSNGASEAEVPRMEVKHWTQRTMSGIVAGEESDKEEEEEKAEETRAKDQETTRPAIVHEDLHQLVNSVAYVGKTGRVVARQRKWLKCQRYGAGDVVGCGILFDTNTFFFTLNGSLVGMLAAADVQNLDTFEEGTDSEEDESGVGSLAEDNEDEKDGLVDDNGMWIPPGGCNDVDMEETGGCSRVKHVLYPCVSLHGAGECVRAIYEAEDFLFDLPEFERQIQKERQEALLADRERLRKTDVACESDWSDHKTDTVVNDLLQDFFLHNGYESAYKALKATLEPMRRQRLSPDGMDVVDNNEVEASTVSSVRDAKKGVQAKMSEREDAQSGLHIEMKKAMCESLGLRHEVREHIRCCRTAQALTVIEQQALVAARTDRRSRQWRKLIQSCRILCVIDVLTRKGEAKVATISSKASNSAPRMLTTEEGECNGWNAEVAIEFARQMFGSFSEVATNGKRKRLERSNGVRKQCDDSHDVALAMSLLLYGQRDSIPKSSRARRFLMPEFRESVAEQLNELLLMSNDDAKTAPRASALEKYMADHEKLRKECLNRGCRVYPESSGDSVSKNMLRRRRASVSSTLDKFSSSSSEQDDHSAGDDNDDDDDDDDE</sequence>
<dbReference type="InterPro" id="IPR043136">
    <property type="entry name" value="B30.2/SPRY_sf"/>
</dbReference>